<organism evidence="4 5">
    <name type="scientific">Gnathostoma spinigerum</name>
    <dbReference type="NCBI Taxonomy" id="75299"/>
    <lineage>
        <taxon>Eukaryota</taxon>
        <taxon>Metazoa</taxon>
        <taxon>Ecdysozoa</taxon>
        <taxon>Nematoda</taxon>
        <taxon>Chromadorea</taxon>
        <taxon>Rhabditida</taxon>
        <taxon>Spirurina</taxon>
        <taxon>Gnathostomatomorpha</taxon>
        <taxon>Gnathostomatoidea</taxon>
        <taxon>Gnathostomatidae</taxon>
        <taxon>Gnathostoma</taxon>
    </lineage>
</organism>
<dbReference type="InterPro" id="IPR012674">
    <property type="entry name" value="Calycin"/>
</dbReference>
<dbReference type="EMBL" id="JBGFUD010001525">
    <property type="protein sequence ID" value="MFH4976406.1"/>
    <property type="molecule type" value="Genomic_DNA"/>
</dbReference>
<evidence type="ECO:0000259" key="3">
    <source>
        <dbReference type="Pfam" id="PF00061"/>
    </source>
</evidence>
<dbReference type="InterPro" id="IPR000463">
    <property type="entry name" value="Fatty_acid-bd"/>
</dbReference>
<gene>
    <name evidence="4" type="ORF">AB6A40_003115</name>
</gene>
<evidence type="ECO:0000313" key="5">
    <source>
        <dbReference type="Proteomes" id="UP001608902"/>
    </source>
</evidence>
<protein>
    <recommendedName>
        <fullName evidence="3">Lipocalin/cytosolic fatty-acid binding domain-containing protein</fullName>
    </recommendedName>
</protein>
<dbReference type="FunFam" id="2.40.128.20:FF:000001">
    <property type="entry name" value="Fatty acid-binding protein, adipocyte"/>
    <property type="match status" value="1"/>
</dbReference>
<reference evidence="4 5" key="1">
    <citation type="submission" date="2024-08" db="EMBL/GenBank/DDBJ databases">
        <title>Gnathostoma spinigerum genome.</title>
        <authorList>
            <person name="Gonzalez-Bertolin B."/>
            <person name="Monzon S."/>
            <person name="Zaballos A."/>
            <person name="Jimenez P."/>
            <person name="Dekumyoy P."/>
            <person name="Varona S."/>
            <person name="Cuesta I."/>
            <person name="Sumanam S."/>
            <person name="Adisakwattana P."/>
            <person name="Gasser R.B."/>
            <person name="Hernandez-Gonzalez A."/>
            <person name="Young N.D."/>
            <person name="Perteguer M.J."/>
        </authorList>
    </citation>
    <scope>NUCLEOTIDE SEQUENCE [LARGE SCALE GENOMIC DNA]</scope>
    <source>
        <strain evidence="4">AL3</strain>
        <tissue evidence="4">Liver</tissue>
    </source>
</reference>
<dbReference type="Proteomes" id="UP001608902">
    <property type="component" value="Unassembled WGS sequence"/>
</dbReference>
<dbReference type="GO" id="GO:0005504">
    <property type="term" value="F:fatty acid binding"/>
    <property type="evidence" value="ECO:0007669"/>
    <property type="project" value="UniProtKB-ARBA"/>
</dbReference>
<name>A0ABD6EG86_9BILA</name>
<accession>A0ABD6EG86</accession>
<keyword evidence="5" id="KW-1185">Reference proteome</keyword>
<dbReference type="InterPro" id="IPR031259">
    <property type="entry name" value="ILBP"/>
</dbReference>
<dbReference type="InterPro" id="IPR000566">
    <property type="entry name" value="Lipocln_cytosolic_FA-bd_dom"/>
</dbReference>
<comment type="caution">
    <text evidence="4">The sequence shown here is derived from an EMBL/GenBank/DDBJ whole genome shotgun (WGS) entry which is preliminary data.</text>
</comment>
<proteinExistence type="inferred from homology"/>
<dbReference type="SUPFAM" id="SSF50814">
    <property type="entry name" value="Lipocalins"/>
    <property type="match status" value="1"/>
</dbReference>
<dbReference type="CDD" id="cd00742">
    <property type="entry name" value="FABP"/>
    <property type="match status" value="1"/>
</dbReference>
<dbReference type="AlphaFoldDB" id="A0ABD6EG86"/>
<sequence>MSEKFVGKWAYVDGENFDAYMKEVGVGFVLRKMACALKPTLTIEIDGDHWKITSESTFKTIILDFKLNEEFDEITGDGRKMKSTMTFEDGKLIQIEKAISPGDKDSRIERYIDETGKLIIVMRSGDVAAKRVYEKM</sequence>
<evidence type="ECO:0000256" key="1">
    <source>
        <dbReference type="ARBA" id="ARBA00008390"/>
    </source>
</evidence>
<dbReference type="PANTHER" id="PTHR11955">
    <property type="entry name" value="FATTY ACID BINDING PROTEIN"/>
    <property type="match status" value="1"/>
</dbReference>
<comment type="similarity">
    <text evidence="1">Belongs to the calycin superfamily. Fatty-acid binding protein (FABP) family.</text>
</comment>
<feature type="domain" description="Lipocalin/cytosolic fatty-acid binding" evidence="3">
    <location>
        <begin position="6"/>
        <end position="107"/>
    </location>
</feature>
<keyword evidence="2" id="KW-0446">Lipid-binding</keyword>
<dbReference type="Pfam" id="PF00061">
    <property type="entry name" value="Lipocalin"/>
    <property type="match status" value="1"/>
</dbReference>
<dbReference type="Gene3D" id="2.40.128.20">
    <property type="match status" value="1"/>
</dbReference>
<evidence type="ECO:0000256" key="2">
    <source>
        <dbReference type="ARBA" id="ARBA00023121"/>
    </source>
</evidence>
<evidence type="ECO:0000313" key="4">
    <source>
        <dbReference type="EMBL" id="MFH4976406.1"/>
    </source>
</evidence>
<dbReference type="PRINTS" id="PR00178">
    <property type="entry name" value="FATTYACIDBP"/>
</dbReference>